<keyword evidence="2" id="KW-0004">4Fe-4S</keyword>
<dbReference type="SUPFAM" id="SSF46548">
    <property type="entry name" value="alpha-helical ferredoxin"/>
    <property type="match status" value="1"/>
</dbReference>
<dbReference type="KEGG" id="mhaz:BHR79_03890"/>
<accession>A0A1L3Q1G4</accession>
<dbReference type="GO" id="GO:0051539">
    <property type="term" value="F:4 iron, 4 sulfur cluster binding"/>
    <property type="evidence" value="ECO:0007669"/>
    <property type="project" value="UniProtKB-KW"/>
</dbReference>
<sequence length="353" mass="39673">MNDEERRSILKCVHCGTCRAYCPVFNEYGWESTNARGRMLIAQQIDDDSDIDDSFRFSLDTCTTCGICEQMCPSGATPPDVVEDARAAVVRKAGASKAQEKLKKDTVEWGNPLRESRQRLHWLEPAEREELPDKCEYVYFAGCMTAYRYPEVARKTFDILKKFGVGVLKDEVCCGSPLLRTGTGASELIEHNLEQIKKSGAKTIITGCAGCYTTLKKDYPDEFDVLHVSEFLEQKLDELDIRKLDISVSYHDPCHIGRAHGIYEAPRNVIRRICNLEEMDTHHENARCCGGGGGVRRSFSDLSQSLASKRLDEIPEKAEILVTSCPLCRSNLEMAAGDRELIDLIELLEKAIF</sequence>
<keyword evidence="6" id="KW-0411">Iron-sulfur</keyword>
<dbReference type="InterPro" id="IPR017900">
    <property type="entry name" value="4Fe4S_Fe_S_CS"/>
</dbReference>
<evidence type="ECO:0000313" key="9">
    <source>
        <dbReference type="EMBL" id="RNI08286.1"/>
    </source>
</evidence>
<dbReference type="PROSITE" id="PS00198">
    <property type="entry name" value="4FE4S_FER_1"/>
    <property type="match status" value="1"/>
</dbReference>
<evidence type="ECO:0000256" key="5">
    <source>
        <dbReference type="ARBA" id="ARBA00023004"/>
    </source>
</evidence>
<dbReference type="RefSeq" id="WP_072561165.1">
    <property type="nucleotide sequence ID" value="NZ_CP017921.1"/>
</dbReference>
<dbReference type="OrthoDB" id="42878at2157"/>
<protein>
    <submittedName>
        <fullName evidence="9">(Fe-S)-binding protein</fullName>
    </submittedName>
    <submittedName>
        <fullName evidence="10">Fe-S oxidoreductase</fullName>
    </submittedName>
    <submittedName>
        <fullName evidence="8">[Fe-S]-binding protein</fullName>
    </submittedName>
</protein>
<dbReference type="Gene3D" id="1.10.1060.10">
    <property type="entry name" value="Alpha-helical ferredoxin"/>
    <property type="match status" value="1"/>
</dbReference>
<dbReference type="InterPro" id="IPR017896">
    <property type="entry name" value="4Fe4S_Fe-S-bd"/>
</dbReference>
<dbReference type="PANTHER" id="PTHR43255">
    <property type="entry name" value="IRON-SULFUR-BINDING OXIDOREDUCTASE FADF-RELATED-RELATED"/>
    <property type="match status" value="1"/>
</dbReference>
<dbReference type="Proteomes" id="UP000198669">
    <property type="component" value="Unassembled WGS sequence"/>
</dbReference>
<evidence type="ECO:0000256" key="1">
    <source>
        <dbReference type="ARBA" id="ARBA00007097"/>
    </source>
</evidence>
<reference evidence="9 13" key="3">
    <citation type="submission" date="2018-10" db="EMBL/GenBank/DDBJ databases">
        <title>Cultivation of a novel Methanohalophilus strain from Kebrit Deep of the Red Sea and a genomic comparison of members of the genus Methanohalophilus.</title>
        <authorList>
            <person name="Guan Y."/>
            <person name="Ngugi D.K."/>
            <person name="Stingl U."/>
        </authorList>
    </citation>
    <scope>NUCLEOTIDE SEQUENCE [LARGE SCALE GENOMIC DNA]</scope>
    <source>
        <strain evidence="9 13">DSM 3094</strain>
    </source>
</reference>
<dbReference type="InterPro" id="IPR051460">
    <property type="entry name" value="HdrC_iron-sulfur_subunit"/>
</dbReference>
<dbReference type="GO" id="GO:0005886">
    <property type="term" value="C:plasma membrane"/>
    <property type="evidence" value="ECO:0007669"/>
    <property type="project" value="TreeGrafter"/>
</dbReference>
<dbReference type="EMBL" id="CP017921">
    <property type="protein sequence ID" value="APH38714.1"/>
    <property type="molecule type" value="Genomic_DNA"/>
</dbReference>
<organism evidence="8 11">
    <name type="scientific">Methanohalophilus halophilus</name>
    <dbReference type="NCBI Taxonomy" id="2177"/>
    <lineage>
        <taxon>Archaea</taxon>
        <taxon>Methanobacteriati</taxon>
        <taxon>Methanobacteriota</taxon>
        <taxon>Stenosarchaea group</taxon>
        <taxon>Methanomicrobia</taxon>
        <taxon>Methanosarcinales</taxon>
        <taxon>Methanosarcinaceae</taxon>
        <taxon>Methanohalophilus</taxon>
    </lineage>
</organism>
<proteinExistence type="inferred from homology"/>
<keyword evidence="11" id="KW-1185">Reference proteome</keyword>
<feature type="domain" description="4Fe-4S ferredoxin-type" evidence="7">
    <location>
        <begin position="3"/>
        <end position="33"/>
    </location>
</feature>
<dbReference type="Pfam" id="PF02754">
    <property type="entry name" value="CCG"/>
    <property type="match status" value="2"/>
</dbReference>
<name>A0A1L3Q1G4_9EURY</name>
<keyword evidence="5" id="KW-0408">Iron</keyword>
<reference evidence="10 12" key="2">
    <citation type="submission" date="2016-10" db="EMBL/GenBank/DDBJ databases">
        <authorList>
            <person name="de Groot N.N."/>
        </authorList>
    </citation>
    <scope>NUCLEOTIDE SEQUENCE [LARGE SCALE GENOMIC DNA]</scope>
    <source>
        <strain evidence="10 12">Z-7982</strain>
    </source>
</reference>
<feature type="domain" description="4Fe-4S ferredoxin-type" evidence="7">
    <location>
        <begin position="53"/>
        <end position="82"/>
    </location>
</feature>
<reference evidence="8 11" key="1">
    <citation type="submission" date="2016-10" db="EMBL/GenBank/DDBJ databases">
        <title>Methanohalophilus halophilus.</title>
        <authorList>
            <person name="L'haridon S."/>
        </authorList>
    </citation>
    <scope>NUCLEOTIDE SEQUENCE [LARGE SCALE GENOMIC DNA]</scope>
    <source>
        <strain evidence="8 11">Z-7982</strain>
    </source>
</reference>
<keyword evidence="3" id="KW-0479">Metal-binding</keyword>
<dbReference type="PANTHER" id="PTHR43255:SF1">
    <property type="entry name" value="IRON-SULFUR-BINDING OXIDOREDUCTASE FADF-RELATED"/>
    <property type="match status" value="1"/>
</dbReference>
<evidence type="ECO:0000256" key="2">
    <source>
        <dbReference type="ARBA" id="ARBA00022485"/>
    </source>
</evidence>
<dbReference type="EMBL" id="FNMU01000008">
    <property type="protein sequence ID" value="SDX02533.1"/>
    <property type="molecule type" value="Genomic_DNA"/>
</dbReference>
<evidence type="ECO:0000313" key="10">
    <source>
        <dbReference type="EMBL" id="SDX02533.1"/>
    </source>
</evidence>
<dbReference type="Proteomes" id="UP000186879">
    <property type="component" value="Chromosome"/>
</dbReference>
<gene>
    <name evidence="8" type="ORF">BHR79_03890</name>
    <name evidence="9" type="ORF">EFE40_06970</name>
    <name evidence="10" type="ORF">SAMN04515625_2096</name>
</gene>
<dbReference type="GO" id="GO:0016491">
    <property type="term" value="F:oxidoreductase activity"/>
    <property type="evidence" value="ECO:0007669"/>
    <property type="project" value="UniProtKB-KW"/>
</dbReference>
<evidence type="ECO:0000313" key="13">
    <source>
        <dbReference type="Proteomes" id="UP000267921"/>
    </source>
</evidence>
<dbReference type="InterPro" id="IPR009051">
    <property type="entry name" value="Helical_ferredxn"/>
</dbReference>
<evidence type="ECO:0000313" key="12">
    <source>
        <dbReference type="Proteomes" id="UP000198669"/>
    </source>
</evidence>
<dbReference type="EMBL" id="RJJG01000005">
    <property type="protein sequence ID" value="RNI08286.1"/>
    <property type="molecule type" value="Genomic_DNA"/>
</dbReference>
<evidence type="ECO:0000256" key="6">
    <source>
        <dbReference type="ARBA" id="ARBA00023014"/>
    </source>
</evidence>
<dbReference type="InterPro" id="IPR004017">
    <property type="entry name" value="Cys_rich_dom"/>
</dbReference>
<evidence type="ECO:0000313" key="11">
    <source>
        <dbReference type="Proteomes" id="UP000186879"/>
    </source>
</evidence>
<evidence type="ECO:0000256" key="4">
    <source>
        <dbReference type="ARBA" id="ARBA00023002"/>
    </source>
</evidence>
<dbReference type="Proteomes" id="UP000267921">
    <property type="component" value="Unassembled WGS sequence"/>
</dbReference>
<dbReference type="Pfam" id="PF13183">
    <property type="entry name" value="Fer4_8"/>
    <property type="match status" value="1"/>
</dbReference>
<comment type="similarity">
    <text evidence="1">Belongs to the HdrC family.</text>
</comment>
<dbReference type="AlphaFoldDB" id="A0A1L3Q1G4"/>
<dbReference type="PROSITE" id="PS51379">
    <property type="entry name" value="4FE4S_FER_2"/>
    <property type="match status" value="2"/>
</dbReference>
<dbReference type="GeneID" id="30582876"/>
<dbReference type="GO" id="GO:0046872">
    <property type="term" value="F:metal ion binding"/>
    <property type="evidence" value="ECO:0007669"/>
    <property type="project" value="UniProtKB-KW"/>
</dbReference>
<evidence type="ECO:0000259" key="7">
    <source>
        <dbReference type="PROSITE" id="PS51379"/>
    </source>
</evidence>
<evidence type="ECO:0000256" key="3">
    <source>
        <dbReference type="ARBA" id="ARBA00022723"/>
    </source>
</evidence>
<keyword evidence="4" id="KW-0560">Oxidoreductase</keyword>
<evidence type="ECO:0000313" key="8">
    <source>
        <dbReference type="EMBL" id="APH38714.1"/>
    </source>
</evidence>
<dbReference type="STRING" id="2177.BHR79_03890"/>